<keyword evidence="3" id="KW-1185">Reference proteome</keyword>
<feature type="signal peptide" evidence="1">
    <location>
        <begin position="1"/>
        <end position="18"/>
    </location>
</feature>
<comment type="caution">
    <text evidence="2">The sequence shown here is derived from an EMBL/GenBank/DDBJ whole genome shotgun (WGS) entry which is preliminary data.</text>
</comment>
<dbReference type="AlphaFoldDB" id="A0AAE0ZC14"/>
<evidence type="ECO:0000313" key="2">
    <source>
        <dbReference type="EMBL" id="KAK3766505.1"/>
    </source>
</evidence>
<name>A0AAE0ZC14_9GAST</name>
<evidence type="ECO:0000313" key="3">
    <source>
        <dbReference type="Proteomes" id="UP001283361"/>
    </source>
</evidence>
<dbReference type="EMBL" id="JAWDGP010004218">
    <property type="protein sequence ID" value="KAK3766505.1"/>
    <property type="molecule type" value="Genomic_DNA"/>
</dbReference>
<evidence type="ECO:0000256" key="1">
    <source>
        <dbReference type="SAM" id="SignalP"/>
    </source>
</evidence>
<accession>A0AAE0ZC14</accession>
<dbReference type="Proteomes" id="UP001283361">
    <property type="component" value="Unassembled WGS sequence"/>
</dbReference>
<sequence>MNTWFVLAALTWFGSSLAQPSCAPGPFVADTFDIFNFTILRSYHDVSRQLSLYETPVGEIISLFDFNEGLLYANPPNDTCYVFRNPDSKNTMAALGLAKEKLEFTPHGETLHGYEHTNGVFTTRIILSDTCQINFLSFLVNNRVGAAYSFYNQRDFTNDDTQRVQDAKATFEAADCIKPWN</sequence>
<proteinExistence type="predicted"/>
<feature type="chain" id="PRO_5042072986" evidence="1">
    <location>
        <begin position="19"/>
        <end position="181"/>
    </location>
</feature>
<reference evidence="2" key="1">
    <citation type="journal article" date="2023" name="G3 (Bethesda)">
        <title>A reference genome for the long-term kleptoplast-retaining sea slug Elysia crispata morphotype clarki.</title>
        <authorList>
            <person name="Eastman K.E."/>
            <person name="Pendleton A.L."/>
            <person name="Shaikh M.A."/>
            <person name="Suttiyut T."/>
            <person name="Ogas R."/>
            <person name="Tomko P."/>
            <person name="Gavelis G."/>
            <person name="Widhalm J.R."/>
            <person name="Wisecaver J.H."/>
        </authorList>
    </citation>
    <scope>NUCLEOTIDE SEQUENCE</scope>
    <source>
        <strain evidence="2">ECLA1</strain>
    </source>
</reference>
<keyword evidence="1" id="KW-0732">Signal</keyword>
<protein>
    <submittedName>
        <fullName evidence="2">Uncharacterized protein</fullName>
    </submittedName>
</protein>
<gene>
    <name evidence="2" type="ORF">RRG08_057603</name>
</gene>
<organism evidence="2 3">
    <name type="scientific">Elysia crispata</name>
    <name type="common">lettuce slug</name>
    <dbReference type="NCBI Taxonomy" id="231223"/>
    <lineage>
        <taxon>Eukaryota</taxon>
        <taxon>Metazoa</taxon>
        <taxon>Spiralia</taxon>
        <taxon>Lophotrochozoa</taxon>
        <taxon>Mollusca</taxon>
        <taxon>Gastropoda</taxon>
        <taxon>Heterobranchia</taxon>
        <taxon>Euthyneura</taxon>
        <taxon>Panpulmonata</taxon>
        <taxon>Sacoglossa</taxon>
        <taxon>Placobranchoidea</taxon>
        <taxon>Plakobranchidae</taxon>
        <taxon>Elysia</taxon>
    </lineage>
</organism>